<feature type="domain" description="Alpha-L-arabinofuranosidase C-terminal" evidence="9">
    <location>
        <begin position="445"/>
        <end position="626"/>
    </location>
</feature>
<evidence type="ECO:0000313" key="10">
    <source>
        <dbReference type="EMBL" id="KAL0637049.1"/>
    </source>
</evidence>
<comment type="caution">
    <text evidence="10">The sequence shown here is derived from an EMBL/GenBank/DDBJ whole genome shotgun (WGS) entry which is preliminary data.</text>
</comment>
<reference evidence="10 11" key="1">
    <citation type="submission" date="2024-02" db="EMBL/GenBank/DDBJ databases">
        <title>Discinaceae phylogenomics.</title>
        <authorList>
            <person name="Dirks A.C."/>
            <person name="James T.Y."/>
        </authorList>
    </citation>
    <scope>NUCLEOTIDE SEQUENCE [LARGE SCALE GENOMIC DNA]</scope>
    <source>
        <strain evidence="10 11">ACD0624</strain>
    </source>
</reference>
<dbReference type="InterPro" id="IPR055235">
    <property type="entry name" value="ASD1_cat"/>
</dbReference>
<dbReference type="Gene3D" id="2.60.120.260">
    <property type="entry name" value="Galactose-binding domain-like"/>
    <property type="match status" value="1"/>
</dbReference>
<comment type="catalytic activity">
    <reaction evidence="1">
        <text>Hydrolysis of terminal non-reducing alpha-L-arabinofuranoside residues in alpha-L-arabinosides.</text>
        <dbReference type="EC" id="3.2.1.55"/>
    </reaction>
</comment>
<feature type="signal peptide" evidence="8">
    <location>
        <begin position="1"/>
        <end position="26"/>
    </location>
</feature>
<keyword evidence="7" id="KW-0325">Glycoprotein</keyword>
<dbReference type="Proteomes" id="UP001447188">
    <property type="component" value="Unassembled WGS sequence"/>
</dbReference>
<evidence type="ECO:0000256" key="3">
    <source>
        <dbReference type="ARBA" id="ARBA00007186"/>
    </source>
</evidence>
<dbReference type="InterPro" id="IPR051563">
    <property type="entry name" value="Glycosyl_Hydrolase_51"/>
</dbReference>
<evidence type="ECO:0000256" key="7">
    <source>
        <dbReference type="ARBA" id="ARBA00023180"/>
    </source>
</evidence>
<dbReference type="SUPFAM" id="SSF51011">
    <property type="entry name" value="Glycosyl hydrolase domain"/>
    <property type="match status" value="1"/>
</dbReference>
<dbReference type="SMART" id="SM00813">
    <property type="entry name" value="Alpha-L-AF_C"/>
    <property type="match status" value="1"/>
</dbReference>
<keyword evidence="11" id="KW-1185">Reference proteome</keyword>
<dbReference type="Gene3D" id="2.60.40.1180">
    <property type="entry name" value="Golgi alpha-mannosidase II"/>
    <property type="match status" value="1"/>
</dbReference>
<dbReference type="InterPro" id="IPR010720">
    <property type="entry name" value="Alpha-L-AF_C"/>
</dbReference>
<dbReference type="InterPro" id="IPR013780">
    <property type="entry name" value="Glyco_hydro_b"/>
</dbReference>
<evidence type="ECO:0000256" key="2">
    <source>
        <dbReference type="ARBA" id="ARBA00004834"/>
    </source>
</evidence>
<dbReference type="EMBL" id="JBBBZM010000039">
    <property type="protein sequence ID" value="KAL0637049.1"/>
    <property type="molecule type" value="Genomic_DNA"/>
</dbReference>
<dbReference type="PANTHER" id="PTHR31776">
    <property type="entry name" value="ALPHA-L-ARABINOFURANOSIDASE 1"/>
    <property type="match status" value="1"/>
</dbReference>
<evidence type="ECO:0000259" key="9">
    <source>
        <dbReference type="SMART" id="SM00813"/>
    </source>
</evidence>
<dbReference type="Gene3D" id="3.20.20.80">
    <property type="entry name" value="Glycosidases"/>
    <property type="match status" value="1"/>
</dbReference>
<dbReference type="SUPFAM" id="SSF51445">
    <property type="entry name" value="(Trans)glycosidases"/>
    <property type="match status" value="1"/>
</dbReference>
<evidence type="ECO:0000256" key="1">
    <source>
        <dbReference type="ARBA" id="ARBA00001462"/>
    </source>
</evidence>
<dbReference type="PANTHER" id="PTHR31776:SF0">
    <property type="entry name" value="ALPHA-L-ARABINOFURANOSIDASE 1"/>
    <property type="match status" value="1"/>
</dbReference>
<keyword evidence="6" id="KW-0378">Hydrolase</keyword>
<feature type="chain" id="PRO_5045516460" description="non-reducing end alpha-L-arabinofuranosidase" evidence="8">
    <location>
        <begin position="27"/>
        <end position="633"/>
    </location>
</feature>
<proteinExistence type="inferred from homology"/>
<evidence type="ECO:0000256" key="6">
    <source>
        <dbReference type="ARBA" id="ARBA00022801"/>
    </source>
</evidence>
<dbReference type="InterPro" id="IPR008979">
    <property type="entry name" value="Galactose-bd-like_sf"/>
</dbReference>
<dbReference type="Pfam" id="PF22848">
    <property type="entry name" value="ASD1_dom"/>
    <property type="match status" value="1"/>
</dbReference>
<organism evidence="10 11">
    <name type="scientific">Discina gigas</name>
    <dbReference type="NCBI Taxonomy" id="1032678"/>
    <lineage>
        <taxon>Eukaryota</taxon>
        <taxon>Fungi</taxon>
        <taxon>Dikarya</taxon>
        <taxon>Ascomycota</taxon>
        <taxon>Pezizomycotina</taxon>
        <taxon>Pezizomycetes</taxon>
        <taxon>Pezizales</taxon>
        <taxon>Discinaceae</taxon>
        <taxon>Discina</taxon>
    </lineage>
</organism>
<evidence type="ECO:0000313" key="11">
    <source>
        <dbReference type="Proteomes" id="UP001447188"/>
    </source>
</evidence>
<dbReference type="InterPro" id="IPR017853">
    <property type="entry name" value="GH"/>
</dbReference>
<gene>
    <name evidence="10" type="ORF">Q9L58_003871</name>
</gene>
<sequence>MRQPSGLFRVMHLLAGIVILPSLVRSLALTVATTGGNASSPILYGFMFEDINHSGDGGIHGQLLRNNGFQGTNPGLTAWGAVGAVTLAVDTAHPLTTALPRVLRVTVPSGATGQVGFSNAGYWGIPVKKDTYACYFWVEGTYSGAVTVKLTSAAAGGTVFGSKVVNIVSVSTKWTYYETTFTATAAPNGNNIFVVTFDAAKVAGGSIYFNLPQLFPVTYHTRYNGLNPDIAGVLENIGGSFLRFPGGNNLEGATVASRWKWNETIGPVETRPGRQGDWGYANTDALGLLEYLYWSEDMGLIPILGVWAGLSLGGGVVTGAALQPYIQDALNEIEYVIGATTTTYGALRASHGRAAPFNLKHVEIGNEDFLSGGLASYAARFTAFHDAIKAKYPGLIIISSTDQGLPNPKPAGMWIDIHYYLTPDQFVARFNTYDNYDRKYGIFVGEYACTKSNTGATNPWPTLVGAVAEAVFMIGIERNSDVVKMAAYAPLMQHLNSTQWTPDLIGYTSDPSLLTLSTSYYVQQMFSVNRGTTILPVTSDTKFGPAYWVASRNDSTGTYYVKMANYGATAVSTTVRIAGATSGTVTTLTGPGSNSINMPKNALVLPVTTAITGSGGSFTLTLPAWSVVVVAVK</sequence>
<evidence type="ECO:0000256" key="4">
    <source>
        <dbReference type="ARBA" id="ARBA00012670"/>
    </source>
</evidence>
<keyword evidence="5 8" id="KW-0732">Signal</keyword>
<comment type="similarity">
    <text evidence="3">Belongs to the glycosyl hydrolase 51 family.</text>
</comment>
<dbReference type="SUPFAM" id="SSF49785">
    <property type="entry name" value="Galactose-binding domain-like"/>
    <property type="match status" value="1"/>
</dbReference>
<dbReference type="EC" id="3.2.1.55" evidence="4"/>
<name>A0ABR3GMB6_9PEZI</name>
<evidence type="ECO:0000256" key="8">
    <source>
        <dbReference type="SAM" id="SignalP"/>
    </source>
</evidence>
<dbReference type="Pfam" id="PF06964">
    <property type="entry name" value="Alpha-L-AF_C"/>
    <property type="match status" value="1"/>
</dbReference>
<comment type="pathway">
    <text evidence="2">Glycan metabolism; L-arabinan degradation.</text>
</comment>
<accession>A0ABR3GMB6</accession>
<protein>
    <recommendedName>
        <fullName evidence="4">non-reducing end alpha-L-arabinofuranosidase</fullName>
        <ecNumber evidence="4">3.2.1.55</ecNumber>
    </recommendedName>
</protein>
<evidence type="ECO:0000256" key="5">
    <source>
        <dbReference type="ARBA" id="ARBA00022729"/>
    </source>
</evidence>